<feature type="transmembrane region" description="Helical" evidence="9">
    <location>
        <begin position="102"/>
        <end position="122"/>
    </location>
</feature>
<evidence type="ECO:0000256" key="6">
    <source>
        <dbReference type="ARBA" id="ARBA00022989"/>
    </source>
</evidence>
<evidence type="ECO:0000256" key="8">
    <source>
        <dbReference type="ARBA" id="ARBA00038436"/>
    </source>
</evidence>
<keyword evidence="3" id="KW-1003">Cell membrane</keyword>
<name>A0ABP8LIK6_9MICO</name>
<keyword evidence="6 9" id="KW-1133">Transmembrane helix</keyword>
<feature type="domain" description="Tripartite ATP-independent periplasmic transporters DctQ component" evidence="10">
    <location>
        <begin position="41"/>
        <end position="169"/>
    </location>
</feature>
<feature type="transmembrane region" description="Helical" evidence="9">
    <location>
        <begin position="142"/>
        <end position="162"/>
    </location>
</feature>
<keyword evidence="4" id="KW-0997">Cell inner membrane</keyword>
<evidence type="ECO:0000256" key="2">
    <source>
        <dbReference type="ARBA" id="ARBA00022448"/>
    </source>
</evidence>
<accession>A0ABP8LIK6</accession>
<dbReference type="Pfam" id="PF04290">
    <property type="entry name" value="DctQ"/>
    <property type="match status" value="1"/>
</dbReference>
<evidence type="ECO:0000256" key="4">
    <source>
        <dbReference type="ARBA" id="ARBA00022519"/>
    </source>
</evidence>
<keyword evidence="7 9" id="KW-0472">Membrane</keyword>
<dbReference type="PANTHER" id="PTHR35011">
    <property type="entry name" value="2,3-DIKETO-L-GULONATE TRAP TRANSPORTER SMALL PERMEASE PROTEIN YIAM"/>
    <property type="match status" value="1"/>
</dbReference>
<dbReference type="InterPro" id="IPR055348">
    <property type="entry name" value="DctQ"/>
</dbReference>
<evidence type="ECO:0000259" key="10">
    <source>
        <dbReference type="Pfam" id="PF04290"/>
    </source>
</evidence>
<proteinExistence type="inferred from homology"/>
<evidence type="ECO:0000313" key="11">
    <source>
        <dbReference type="EMBL" id="GAA4428842.1"/>
    </source>
</evidence>
<dbReference type="PANTHER" id="PTHR35011:SF2">
    <property type="entry name" value="2,3-DIKETO-L-GULONATE TRAP TRANSPORTER SMALL PERMEASE PROTEIN YIAM"/>
    <property type="match status" value="1"/>
</dbReference>
<keyword evidence="2" id="KW-0813">Transport</keyword>
<dbReference type="RefSeq" id="WP_345217117.1">
    <property type="nucleotide sequence ID" value="NZ_BAABGN010000012.1"/>
</dbReference>
<evidence type="ECO:0000256" key="7">
    <source>
        <dbReference type="ARBA" id="ARBA00023136"/>
    </source>
</evidence>
<evidence type="ECO:0000256" key="3">
    <source>
        <dbReference type="ARBA" id="ARBA00022475"/>
    </source>
</evidence>
<comment type="caution">
    <text evidence="11">The sequence shown here is derived from an EMBL/GenBank/DDBJ whole genome shotgun (WGS) entry which is preliminary data.</text>
</comment>
<keyword evidence="12" id="KW-1185">Reference proteome</keyword>
<keyword evidence="5 9" id="KW-0812">Transmembrane</keyword>
<feature type="transmembrane region" description="Helical" evidence="9">
    <location>
        <begin position="33"/>
        <end position="54"/>
    </location>
</feature>
<sequence>MSSGSDDREDPANDAALPGSGFFLLLGRVELRFAQLCVVLMTALVLTSALARTFGEPMNWTVDLATFTFAWAVFVGADVAWRRDRMVSIDVLVDRLPDGPRAWVRLLSYVIIAVFLVVLAYTGTRLADDASDRSFDGVPWLSYTWVTIAVPIGALLMLYTTVHKIRGEIRARRDGGEEPA</sequence>
<dbReference type="Proteomes" id="UP001500622">
    <property type="component" value="Unassembled WGS sequence"/>
</dbReference>
<comment type="subcellular location">
    <subcellularLocation>
        <location evidence="1">Cell inner membrane</location>
        <topology evidence="1">Multi-pass membrane protein</topology>
    </subcellularLocation>
</comment>
<protein>
    <submittedName>
        <fullName evidence="11">TRAP transporter small permease</fullName>
    </submittedName>
</protein>
<evidence type="ECO:0000313" key="12">
    <source>
        <dbReference type="Proteomes" id="UP001500622"/>
    </source>
</evidence>
<evidence type="ECO:0000256" key="9">
    <source>
        <dbReference type="SAM" id="Phobius"/>
    </source>
</evidence>
<evidence type="ECO:0000256" key="1">
    <source>
        <dbReference type="ARBA" id="ARBA00004429"/>
    </source>
</evidence>
<dbReference type="InterPro" id="IPR007387">
    <property type="entry name" value="TRAP_DctQ"/>
</dbReference>
<reference evidence="12" key="1">
    <citation type="journal article" date="2019" name="Int. J. Syst. Evol. Microbiol.">
        <title>The Global Catalogue of Microorganisms (GCM) 10K type strain sequencing project: providing services to taxonomists for standard genome sequencing and annotation.</title>
        <authorList>
            <consortium name="The Broad Institute Genomics Platform"/>
            <consortium name="The Broad Institute Genome Sequencing Center for Infectious Disease"/>
            <person name="Wu L."/>
            <person name="Ma J."/>
        </authorList>
    </citation>
    <scope>NUCLEOTIDE SEQUENCE [LARGE SCALE GENOMIC DNA]</scope>
    <source>
        <strain evidence="12">JCM 17810</strain>
    </source>
</reference>
<feature type="transmembrane region" description="Helical" evidence="9">
    <location>
        <begin position="60"/>
        <end position="81"/>
    </location>
</feature>
<comment type="similarity">
    <text evidence="8">Belongs to the TRAP transporter small permease family.</text>
</comment>
<evidence type="ECO:0000256" key="5">
    <source>
        <dbReference type="ARBA" id="ARBA00022692"/>
    </source>
</evidence>
<gene>
    <name evidence="11" type="ORF">GCM10023169_30410</name>
</gene>
<dbReference type="EMBL" id="BAABGN010000012">
    <property type="protein sequence ID" value="GAA4428842.1"/>
    <property type="molecule type" value="Genomic_DNA"/>
</dbReference>
<organism evidence="11 12">
    <name type="scientific">Georgenia halophila</name>
    <dbReference type="NCBI Taxonomy" id="620889"/>
    <lineage>
        <taxon>Bacteria</taxon>
        <taxon>Bacillati</taxon>
        <taxon>Actinomycetota</taxon>
        <taxon>Actinomycetes</taxon>
        <taxon>Micrococcales</taxon>
        <taxon>Bogoriellaceae</taxon>
        <taxon>Georgenia</taxon>
    </lineage>
</organism>